<dbReference type="Gene3D" id="3.40.50.1220">
    <property type="entry name" value="TPP-binding domain"/>
    <property type="match status" value="1"/>
</dbReference>
<name>A0A813LGN0_POLGL</name>
<dbReference type="Gene3D" id="1.25.40.20">
    <property type="entry name" value="Ankyrin repeat-containing domain"/>
    <property type="match status" value="1"/>
</dbReference>
<dbReference type="SMART" id="SM00248">
    <property type="entry name" value="ANK"/>
    <property type="match status" value="8"/>
</dbReference>
<dbReference type="GO" id="GO:0070403">
    <property type="term" value="F:NAD+ binding"/>
    <property type="evidence" value="ECO:0007669"/>
    <property type="project" value="InterPro"/>
</dbReference>
<comment type="caution">
    <text evidence="4">Lacks conserved residue(s) required for the propagation of feature annotation.</text>
</comment>
<dbReference type="Pfam" id="PF12796">
    <property type="entry name" value="Ank_2"/>
    <property type="match status" value="1"/>
</dbReference>
<evidence type="ECO:0000313" key="7">
    <source>
        <dbReference type="EMBL" id="CAE8722610.1"/>
    </source>
</evidence>
<dbReference type="InterPro" id="IPR029035">
    <property type="entry name" value="DHS-like_NAD/FAD-binding_dom"/>
</dbReference>
<organism evidence="7 8">
    <name type="scientific">Polarella glacialis</name>
    <name type="common">Dinoflagellate</name>
    <dbReference type="NCBI Taxonomy" id="89957"/>
    <lineage>
        <taxon>Eukaryota</taxon>
        <taxon>Sar</taxon>
        <taxon>Alveolata</taxon>
        <taxon>Dinophyceae</taxon>
        <taxon>Suessiales</taxon>
        <taxon>Suessiaceae</taxon>
        <taxon>Polarella</taxon>
    </lineage>
</organism>
<feature type="repeat" description="ANK" evidence="3">
    <location>
        <begin position="106"/>
        <end position="138"/>
    </location>
</feature>
<dbReference type="AlphaFoldDB" id="A0A813LGN0"/>
<keyword evidence="3" id="KW-0040">ANK repeat</keyword>
<dbReference type="SUPFAM" id="SSF52467">
    <property type="entry name" value="DHS-like NAD/FAD-binding domain"/>
    <property type="match status" value="1"/>
</dbReference>
<dbReference type="PANTHER" id="PTHR11085:SF10">
    <property type="entry name" value="NAD-DEPENDENT PROTEIN DEACYLASE SIRTUIN-5, MITOCHONDRIAL-RELATED"/>
    <property type="match status" value="1"/>
</dbReference>
<dbReference type="PROSITE" id="PS50088">
    <property type="entry name" value="ANK_REPEAT"/>
    <property type="match status" value="4"/>
</dbReference>
<dbReference type="EMBL" id="CAJNNV010027271">
    <property type="protein sequence ID" value="CAE8619972.1"/>
    <property type="molecule type" value="Genomic_DNA"/>
</dbReference>
<dbReference type="OrthoDB" id="420264at2759"/>
<feature type="non-terminal residue" evidence="7">
    <location>
        <position position="1"/>
    </location>
</feature>
<feature type="repeat" description="ANK" evidence="3">
    <location>
        <begin position="139"/>
        <end position="171"/>
    </location>
</feature>
<dbReference type="EMBL" id="CAJNNW010034418">
    <property type="protein sequence ID" value="CAE8722610.1"/>
    <property type="molecule type" value="Genomic_DNA"/>
</dbReference>
<dbReference type="Gene3D" id="3.30.1600.10">
    <property type="entry name" value="SIR2/SIRT2 'Small Domain"/>
    <property type="match status" value="1"/>
</dbReference>
<dbReference type="Proteomes" id="UP000654075">
    <property type="component" value="Unassembled WGS sequence"/>
</dbReference>
<evidence type="ECO:0000313" key="9">
    <source>
        <dbReference type="Proteomes" id="UP000654075"/>
    </source>
</evidence>
<dbReference type="InterPro" id="IPR003000">
    <property type="entry name" value="Sirtuin"/>
</dbReference>
<dbReference type="Pfam" id="PF02146">
    <property type="entry name" value="SIR2"/>
    <property type="match status" value="1"/>
</dbReference>
<evidence type="ECO:0000259" key="5">
    <source>
        <dbReference type="PROSITE" id="PS50305"/>
    </source>
</evidence>
<feature type="repeat" description="ANK" evidence="3">
    <location>
        <begin position="290"/>
        <end position="322"/>
    </location>
</feature>
<evidence type="ECO:0000313" key="8">
    <source>
        <dbReference type="Proteomes" id="UP000626109"/>
    </source>
</evidence>
<evidence type="ECO:0000313" key="6">
    <source>
        <dbReference type="EMBL" id="CAE8619972.1"/>
    </source>
</evidence>
<dbReference type="PANTHER" id="PTHR11085">
    <property type="entry name" value="NAD-DEPENDENT PROTEIN DEACYLASE SIRTUIN-5, MITOCHONDRIAL-RELATED"/>
    <property type="match status" value="1"/>
</dbReference>
<dbReference type="SUPFAM" id="SSF48403">
    <property type="entry name" value="Ankyrin repeat"/>
    <property type="match status" value="1"/>
</dbReference>
<dbReference type="PROSITE" id="PS50305">
    <property type="entry name" value="SIRTUIN"/>
    <property type="match status" value="1"/>
</dbReference>
<dbReference type="GO" id="GO:0017136">
    <property type="term" value="F:histone deacetylase activity, NAD-dependent"/>
    <property type="evidence" value="ECO:0007669"/>
    <property type="project" value="TreeGrafter"/>
</dbReference>
<gene>
    <name evidence="6" type="ORF">PGLA1383_LOCUS37546</name>
    <name evidence="7" type="ORF">PGLA2088_LOCUS42642</name>
</gene>
<feature type="repeat" description="ANK" evidence="3">
    <location>
        <begin position="172"/>
        <end position="204"/>
    </location>
</feature>
<keyword evidence="2" id="KW-0520">NAD</keyword>
<sequence length="742" mass="77591">AIRAERDSPWPRSPRMGNAVALGIVLPPKARSWIGAASALAVLAIYRSRWAKNSLFGLSPTKCSLFGAIAGNWSILHVLASSGQHVLLRAALALPLCDANTLATVQCWTPLHCAATEGHGGCSAALLAAGISKDAKDSSGHTAVAIAAARGHTEVARQLLQARADINVEASNGVTALHLAALRGDSSLVAALADARASLEPGRTPNGATPLLMACGNRTGWPAVPVLLAAGANASATCHGSGVSALMLLAEGGCKTKSDAATATATANLMADTAACLLSHGADAGLVNSFGQTALHIACRQGPPELIATLCANGARPDAQDNDGDYPLQLLCRRCVQTPADESELVSVAMAAVFASEPNAARLLDFGDESPLHTLCQHIALTETAAAPFKVLRALLDAGVDAAVEEEGGSTAMHFLVEAARGSKPDAAKDMLVELRASDCLDATFWENWNPQKPRSKSNAKYLARRGGHHRLDISDRFNVLRGELSLAGVASRLLDGRSRRVVALVGAGASTAAGIPDFRSPGGLWALGATRDLFSAFWQMAGESFLGKQPTQVHRLLARLASEGLLTRIYTQNIDGLEAAAGLPEELVIQCHGNAQRAVCWADPSHASVPAQEITCGAAMATRTSGLTWQAPRCATCHALMRPEVVFFGEPLPEAYGKHWGEDVKSCDLLLVVGTALSVYPVAGLVKQVGALVPRLLINRDRVGLWRDSACGGENYRDACWQGECDAGAEELASLLGWNLQ</sequence>
<dbReference type="InterPro" id="IPR026591">
    <property type="entry name" value="Sirtuin_cat_small_dom_sf"/>
</dbReference>
<comment type="caution">
    <text evidence="7">The sequence shown here is derived from an EMBL/GenBank/DDBJ whole genome shotgun (WGS) entry which is preliminary data.</text>
</comment>
<reference evidence="7" key="1">
    <citation type="submission" date="2021-02" db="EMBL/GenBank/DDBJ databases">
        <authorList>
            <person name="Dougan E. K."/>
            <person name="Rhodes N."/>
            <person name="Thang M."/>
            <person name="Chan C."/>
        </authorList>
    </citation>
    <scope>NUCLEOTIDE SEQUENCE</scope>
</reference>
<proteinExistence type="predicted"/>
<protein>
    <recommendedName>
        <fullName evidence="5">Deacetylase sirtuin-type domain-containing protein</fullName>
    </recommendedName>
</protein>
<evidence type="ECO:0000256" key="4">
    <source>
        <dbReference type="PROSITE-ProRule" id="PRU00236"/>
    </source>
</evidence>
<dbReference type="PROSITE" id="PS50297">
    <property type="entry name" value="ANK_REP_REGION"/>
    <property type="match status" value="3"/>
</dbReference>
<dbReference type="GO" id="GO:0005634">
    <property type="term" value="C:nucleus"/>
    <property type="evidence" value="ECO:0007669"/>
    <property type="project" value="TreeGrafter"/>
</dbReference>
<keyword evidence="1" id="KW-0808">Transferase</keyword>
<evidence type="ECO:0000256" key="2">
    <source>
        <dbReference type="ARBA" id="ARBA00023027"/>
    </source>
</evidence>
<dbReference type="InterPro" id="IPR026590">
    <property type="entry name" value="Ssirtuin_cat_dom"/>
</dbReference>
<dbReference type="InterPro" id="IPR050134">
    <property type="entry name" value="NAD-dep_sirtuin_deacylases"/>
</dbReference>
<dbReference type="InterPro" id="IPR036770">
    <property type="entry name" value="Ankyrin_rpt-contain_sf"/>
</dbReference>
<accession>A0A813LGN0</accession>
<keyword evidence="9" id="KW-1185">Reference proteome</keyword>
<evidence type="ECO:0000256" key="1">
    <source>
        <dbReference type="ARBA" id="ARBA00022679"/>
    </source>
</evidence>
<dbReference type="Proteomes" id="UP000626109">
    <property type="component" value="Unassembled WGS sequence"/>
</dbReference>
<feature type="domain" description="Deacetylase sirtuin-type" evidence="5">
    <location>
        <begin position="480"/>
        <end position="740"/>
    </location>
</feature>
<dbReference type="InterPro" id="IPR002110">
    <property type="entry name" value="Ankyrin_rpt"/>
</dbReference>
<evidence type="ECO:0000256" key="3">
    <source>
        <dbReference type="PROSITE-ProRule" id="PRU00023"/>
    </source>
</evidence>
<dbReference type="Pfam" id="PF13857">
    <property type="entry name" value="Ank_5"/>
    <property type="match status" value="1"/>
</dbReference>
<dbReference type="OMA" id="DFRECDC"/>